<evidence type="ECO:0000256" key="1">
    <source>
        <dbReference type="SAM" id="MobiDB-lite"/>
    </source>
</evidence>
<feature type="compositionally biased region" description="Basic residues" evidence="1">
    <location>
        <begin position="58"/>
        <end position="75"/>
    </location>
</feature>
<name>W9S5V8_9ROSA</name>
<evidence type="ECO:0000313" key="2">
    <source>
        <dbReference type="EMBL" id="EXC12057.1"/>
    </source>
</evidence>
<dbReference type="EMBL" id="KE345709">
    <property type="protein sequence ID" value="EXC12057.1"/>
    <property type="molecule type" value="Genomic_DNA"/>
</dbReference>
<proteinExistence type="predicted"/>
<reference evidence="3" key="1">
    <citation type="submission" date="2013-01" db="EMBL/GenBank/DDBJ databases">
        <title>Draft Genome Sequence of a Mulberry Tree, Morus notabilis C.K. Schneid.</title>
        <authorList>
            <person name="He N."/>
            <person name="Zhao S."/>
        </authorList>
    </citation>
    <scope>NUCLEOTIDE SEQUENCE</scope>
</reference>
<accession>W9S5V8</accession>
<keyword evidence="3" id="KW-1185">Reference proteome</keyword>
<evidence type="ECO:0000313" key="3">
    <source>
        <dbReference type="Proteomes" id="UP000030645"/>
    </source>
</evidence>
<dbReference type="Proteomes" id="UP000030645">
    <property type="component" value="Unassembled WGS sequence"/>
</dbReference>
<dbReference type="AlphaFoldDB" id="W9S5V8"/>
<organism evidence="2 3">
    <name type="scientific">Morus notabilis</name>
    <dbReference type="NCBI Taxonomy" id="981085"/>
    <lineage>
        <taxon>Eukaryota</taxon>
        <taxon>Viridiplantae</taxon>
        <taxon>Streptophyta</taxon>
        <taxon>Embryophyta</taxon>
        <taxon>Tracheophyta</taxon>
        <taxon>Spermatophyta</taxon>
        <taxon>Magnoliopsida</taxon>
        <taxon>eudicotyledons</taxon>
        <taxon>Gunneridae</taxon>
        <taxon>Pentapetalae</taxon>
        <taxon>rosids</taxon>
        <taxon>fabids</taxon>
        <taxon>Rosales</taxon>
        <taxon>Moraceae</taxon>
        <taxon>Moreae</taxon>
        <taxon>Morus</taxon>
    </lineage>
</organism>
<protein>
    <submittedName>
        <fullName evidence="2">Uncharacterized protein</fullName>
    </submittedName>
</protein>
<gene>
    <name evidence="2" type="ORF">L484_006601</name>
</gene>
<feature type="region of interest" description="Disordered" evidence="1">
    <location>
        <begin position="49"/>
        <end position="75"/>
    </location>
</feature>
<sequence>MAENKLSERKITYSTIANDYKLEARIIDRLLVRQSLKVFKRKIEMHKQESAFSATKQKERRRSKKENAKVWKKMR</sequence>